<protein>
    <recommendedName>
        <fullName evidence="3">HNH endonuclease</fullName>
    </recommendedName>
</protein>
<dbReference type="Proteomes" id="UP000185323">
    <property type="component" value="Segment"/>
</dbReference>
<name>A0A0E3F0M7_9CAUD</name>
<accession>A0A0E3F0M7</accession>
<keyword evidence="2" id="KW-1185">Reference proteome</keyword>
<proteinExistence type="predicted"/>
<evidence type="ECO:0000313" key="2">
    <source>
        <dbReference type="Proteomes" id="UP000185323"/>
    </source>
</evidence>
<sequence>MPRPRTNTSGVYANGRSAENHRNWMRKRRNERKGMFVEELGGKCEDCGNQFPLCCYDFHHIDESTKSFEIAPALDRNIDVIREEVGKCILLCSNCHRIRHAI</sequence>
<dbReference type="EMBL" id="KJ019052">
    <property type="protein sequence ID" value="AIX20027.1"/>
    <property type="molecule type" value="Genomic_DNA"/>
</dbReference>
<organism evidence="1 2">
    <name type="scientific">Synechococcus phage ACG-2014f_Syn7803C7</name>
    <dbReference type="NCBI Taxonomy" id="2790345"/>
    <lineage>
        <taxon>Viruses</taxon>
        <taxon>Duplodnaviria</taxon>
        <taxon>Heunggongvirae</taxon>
        <taxon>Uroviricota</taxon>
        <taxon>Caudoviricetes</taxon>
        <taxon>Pantevenvirales</taxon>
        <taxon>Kyanoviridae</taxon>
        <taxon>Atlauavirus</taxon>
        <taxon>Atlauavirus acg2014f</taxon>
    </lineage>
</organism>
<evidence type="ECO:0000313" key="1">
    <source>
        <dbReference type="EMBL" id="AIX20027.1"/>
    </source>
</evidence>
<reference evidence="1 2" key="1">
    <citation type="submission" date="2013-12" db="EMBL/GenBank/DDBJ databases">
        <title>Ecological redundancy of diverse viral populations within a natural community.</title>
        <authorList>
            <person name="Gregory A.C."/>
            <person name="LaButti K."/>
            <person name="Copeland A."/>
            <person name="Woyke T."/>
            <person name="Sullivan M.B."/>
        </authorList>
    </citation>
    <scope>NUCLEOTIDE SEQUENCE [LARGE SCALE GENOMIC DNA]</scope>
    <source>
        <strain evidence="1">Syn7803C7</strain>
    </source>
</reference>
<gene>
    <name evidence="1" type="ORF">Syn7803C7_136</name>
</gene>
<evidence type="ECO:0008006" key="3">
    <source>
        <dbReference type="Google" id="ProtNLM"/>
    </source>
</evidence>